<keyword evidence="4" id="KW-1185">Reference proteome</keyword>
<feature type="compositionally biased region" description="Polar residues" evidence="1">
    <location>
        <begin position="119"/>
        <end position="141"/>
    </location>
</feature>
<accession>A0A4C1WVX1</accession>
<keyword evidence="2" id="KW-0732">Signal</keyword>
<sequence>MVKLLMHLMSGLCASFEFSENFRPTNACWKIAYFFVRIISACSRFVLDGHAAVRAYPAMMAPSVFQTKSAGTSPAAVARKIQNGNSGTGRADAADSSPGDSISDAENFECYGEVDKETASSSENGNRSPANPLNRHSWTRTSLRRTPPSHQENLPHRRWGSMRQWRNARQSPGLSRNPSRTERARYVNSVYSVLRPGDDAAADGDFDSSPLFAGSSRLSSPRSFDKLHIAYTIYLYQNQSKANKLRSHKRPNCVHENDIGTQGISVRSGVRPPAPPPPAAARRPPNNLITASISQSAIVDCG</sequence>
<proteinExistence type="predicted"/>
<dbReference type="Proteomes" id="UP000299102">
    <property type="component" value="Unassembled WGS sequence"/>
</dbReference>
<feature type="compositionally biased region" description="Polar residues" evidence="1">
    <location>
        <begin position="167"/>
        <end position="178"/>
    </location>
</feature>
<gene>
    <name evidence="3" type="ORF">EVAR_36483_1</name>
</gene>
<feature type="region of interest" description="Disordered" evidence="1">
    <location>
        <begin position="82"/>
        <end position="181"/>
    </location>
</feature>
<dbReference type="AlphaFoldDB" id="A0A4C1WVX1"/>
<name>A0A4C1WVX1_EUMVA</name>
<reference evidence="3 4" key="1">
    <citation type="journal article" date="2019" name="Commun. Biol.">
        <title>The bagworm genome reveals a unique fibroin gene that provides high tensile strength.</title>
        <authorList>
            <person name="Kono N."/>
            <person name="Nakamura H."/>
            <person name="Ohtoshi R."/>
            <person name="Tomita M."/>
            <person name="Numata K."/>
            <person name="Arakawa K."/>
        </authorList>
    </citation>
    <scope>NUCLEOTIDE SEQUENCE [LARGE SCALE GENOMIC DNA]</scope>
</reference>
<comment type="caution">
    <text evidence="3">The sequence shown here is derived from an EMBL/GenBank/DDBJ whole genome shotgun (WGS) entry which is preliminary data.</text>
</comment>
<organism evidence="3 4">
    <name type="scientific">Eumeta variegata</name>
    <name type="common">Bagworm moth</name>
    <name type="synonym">Eumeta japonica</name>
    <dbReference type="NCBI Taxonomy" id="151549"/>
    <lineage>
        <taxon>Eukaryota</taxon>
        <taxon>Metazoa</taxon>
        <taxon>Ecdysozoa</taxon>
        <taxon>Arthropoda</taxon>
        <taxon>Hexapoda</taxon>
        <taxon>Insecta</taxon>
        <taxon>Pterygota</taxon>
        <taxon>Neoptera</taxon>
        <taxon>Endopterygota</taxon>
        <taxon>Lepidoptera</taxon>
        <taxon>Glossata</taxon>
        <taxon>Ditrysia</taxon>
        <taxon>Tineoidea</taxon>
        <taxon>Psychidae</taxon>
        <taxon>Oiketicinae</taxon>
        <taxon>Eumeta</taxon>
    </lineage>
</organism>
<dbReference type="OrthoDB" id="418358at2759"/>
<feature type="chain" id="PRO_5020023907" evidence="2">
    <location>
        <begin position="16"/>
        <end position="302"/>
    </location>
</feature>
<evidence type="ECO:0000313" key="3">
    <source>
        <dbReference type="EMBL" id="GBP54267.1"/>
    </source>
</evidence>
<dbReference type="EMBL" id="BGZK01000642">
    <property type="protein sequence ID" value="GBP54267.1"/>
    <property type="molecule type" value="Genomic_DNA"/>
</dbReference>
<feature type="signal peptide" evidence="2">
    <location>
        <begin position="1"/>
        <end position="15"/>
    </location>
</feature>
<evidence type="ECO:0000256" key="2">
    <source>
        <dbReference type="SAM" id="SignalP"/>
    </source>
</evidence>
<evidence type="ECO:0000256" key="1">
    <source>
        <dbReference type="SAM" id="MobiDB-lite"/>
    </source>
</evidence>
<protein>
    <submittedName>
        <fullName evidence="3">Uncharacterized protein</fullName>
    </submittedName>
</protein>
<evidence type="ECO:0000313" key="4">
    <source>
        <dbReference type="Proteomes" id="UP000299102"/>
    </source>
</evidence>
<feature type="region of interest" description="Disordered" evidence="1">
    <location>
        <begin position="252"/>
        <end position="285"/>
    </location>
</feature>